<sequence>MLDQGDTKTTCVLVTSIKFQSNTSMEFIGFAAEHGGGDDEEEVYSGQPRSGGIAQTTTSFHTVMAESVEPAAMISSSSSSSSSEMRAMVSALTRVVSSGSAPHAQGDTTTEWVQGIHGFQFHPMMSGFGQLSSIPPNLSASVSSSSPVLLRSVSGQKRGRQEELQQQQQPQLYDFTIPSQGESSSSVTEAEAVAEAGNMSNTAVVTTAAVGGAAVAPPSEGGSYEETGERRRRYRGVRQRPWGKWAAEIRDPHKAARVWLGTFDTAEAAARAYDEAALRFRGNRAKLNFPENVRVVPPPVQAFPAGPAAGNVMPPSSTVVSPQFTQAPPFGGQSDLIRDYWNYSQLLQSSGDFHGQRQPPPPQQLPSNLVQQWLYNSQLGVLQSSSSLLSPPSMSSSSPTAFSPSSQLSSASYPLFSDQQLGYFRPPENQTHGGAAASFPASTWSDSGSYPPPSGS</sequence>
<dbReference type="SUPFAM" id="SSF54171">
    <property type="entry name" value="DNA-binding domain"/>
    <property type="match status" value="1"/>
</dbReference>
<evidence type="ECO:0000259" key="8">
    <source>
        <dbReference type="PROSITE" id="PS51032"/>
    </source>
</evidence>
<dbReference type="EMBL" id="JAAIUW010000010">
    <property type="protein sequence ID" value="KAF7812592.1"/>
    <property type="molecule type" value="Genomic_DNA"/>
</dbReference>
<dbReference type="PROSITE" id="PS51032">
    <property type="entry name" value="AP2_ERF"/>
    <property type="match status" value="1"/>
</dbReference>
<dbReference type="OrthoDB" id="1930739at2759"/>
<feature type="domain" description="AP2/ERF" evidence="8">
    <location>
        <begin position="233"/>
        <end position="290"/>
    </location>
</feature>
<evidence type="ECO:0000256" key="4">
    <source>
        <dbReference type="ARBA" id="ARBA00023163"/>
    </source>
</evidence>
<proteinExistence type="inferred from homology"/>
<dbReference type="Gene3D" id="3.30.730.10">
    <property type="entry name" value="AP2/ERF domain"/>
    <property type="match status" value="1"/>
</dbReference>
<name>A0A834T0A5_9FABA</name>
<dbReference type="PANTHER" id="PTHR31190:SF421">
    <property type="entry name" value="ETHYLENE-RESPONSIVE TRANSCRIPTION FACTOR ERF110"/>
    <property type="match status" value="1"/>
</dbReference>
<dbReference type="SMART" id="SM00380">
    <property type="entry name" value="AP2"/>
    <property type="match status" value="1"/>
</dbReference>
<comment type="subcellular location">
    <subcellularLocation>
        <location evidence="1">Nucleus</location>
    </subcellularLocation>
</comment>
<keyword evidence="4" id="KW-0804">Transcription</keyword>
<evidence type="ECO:0000256" key="7">
    <source>
        <dbReference type="SAM" id="MobiDB-lite"/>
    </source>
</evidence>
<evidence type="ECO:0000256" key="3">
    <source>
        <dbReference type="ARBA" id="ARBA00023125"/>
    </source>
</evidence>
<dbReference type="GO" id="GO:0003700">
    <property type="term" value="F:DNA-binding transcription factor activity"/>
    <property type="evidence" value="ECO:0007669"/>
    <property type="project" value="InterPro"/>
</dbReference>
<keyword evidence="3" id="KW-0238">DNA-binding</keyword>
<evidence type="ECO:0000313" key="9">
    <source>
        <dbReference type="EMBL" id="KAF7812592.1"/>
    </source>
</evidence>
<dbReference type="CDD" id="cd00018">
    <property type="entry name" value="AP2"/>
    <property type="match status" value="1"/>
</dbReference>
<dbReference type="GO" id="GO:0009873">
    <property type="term" value="P:ethylene-activated signaling pathway"/>
    <property type="evidence" value="ECO:0007669"/>
    <property type="project" value="InterPro"/>
</dbReference>
<comment type="caution">
    <text evidence="9">The sequence shown here is derived from an EMBL/GenBank/DDBJ whole genome shotgun (WGS) entry which is preliminary data.</text>
</comment>
<feature type="compositionally biased region" description="Low complexity" evidence="7">
    <location>
        <begin position="386"/>
        <end position="417"/>
    </location>
</feature>
<feature type="region of interest" description="Disordered" evidence="7">
    <location>
        <begin position="151"/>
        <end position="193"/>
    </location>
</feature>
<dbReference type="Proteomes" id="UP000634136">
    <property type="component" value="Unassembled WGS sequence"/>
</dbReference>
<dbReference type="AlphaFoldDB" id="A0A834T0A5"/>
<feature type="compositionally biased region" description="Low complexity" evidence="7">
    <location>
        <begin position="182"/>
        <end position="193"/>
    </location>
</feature>
<organism evidence="9 10">
    <name type="scientific">Senna tora</name>
    <dbReference type="NCBI Taxonomy" id="362788"/>
    <lineage>
        <taxon>Eukaryota</taxon>
        <taxon>Viridiplantae</taxon>
        <taxon>Streptophyta</taxon>
        <taxon>Embryophyta</taxon>
        <taxon>Tracheophyta</taxon>
        <taxon>Spermatophyta</taxon>
        <taxon>Magnoliopsida</taxon>
        <taxon>eudicotyledons</taxon>
        <taxon>Gunneridae</taxon>
        <taxon>Pentapetalae</taxon>
        <taxon>rosids</taxon>
        <taxon>fabids</taxon>
        <taxon>Fabales</taxon>
        <taxon>Fabaceae</taxon>
        <taxon>Caesalpinioideae</taxon>
        <taxon>Cassia clade</taxon>
        <taxon>Senna</taxon>
    </lineage>
</organism>
<dbReference type="FunFam" id="3.30.730.10:FF:000001">
    <property type="entry name" value="Ethylene-responsive transcription factor 2"/>
    <property type="match status" value="1"/>
</dbReference>
<feature type="compositionally biased region" description="Low complexity" evidence="7">
    <location>
        <begin position="213"/>
        <end position="225"/>
    </location>
</feature>
<dbReference type="PRINTS" id="PR00367">
    <property type="entry name" value="ETHRSPELEMNT"/>
</dbReference>
<evidence type="ECO:0000256" key="5">
    <source>
        <dbReference type="ARBA" id="ARBA00023242"/>
    </source>
</evidence>
<dbReference type="InterPro" id="IPR016177">
    <property type="entry name" value="DNA-bd_dom_sf"/>
</dbReference>
<comment type="similarity">
    <text evidence="6">Belongs to the AP2/ERF transcription factor family. ERF subfamily.</text>
</comment>
<dbReference type="InterPro" id="IPR036955">
    <property type="entry name" value="AP2/ERF_dom_sf"/>
</dbReference>
<dbReference type="PANTHER" id="PTHR31190">
    <property type="entry name" value="DNA-BINDING DOMAIN"/>
    <property type="match status" value="1"/>
</dbReference>
<dbReference type="Pfam" id="PF00847">
    <property type="entry name" value="AP2"/>
    <property type="match status" value="1"/>
</dbReference>
<gene>
    <name evidence="9" type="ORF">G2W53_033568</name>
</gene>
<dbReference type="GO" id="GO:0005634">
    <property type="term" value="C:nucleus"/>
    <property type="evidence" value="ECO:0007669"/>
    <property type="project" value="UniProtKB-SubCell"/>
</dbReference>
<keyword evidence="5" id="KW-0539">Nucleus</keyword>
<keyword evidence="10" id="KW-1185">Reference proteome</keyword>
<dbReference type="InterPro" id="IPR001471">
    <property type="entry name" value="AP2/ERF_dom"/>
</dbReference>
<evidence type="ECO:0000313" key="10">
    <source>
        <dbReference type="Proteomes" id="UP000634136"/>
    </source>
</evidence>
<evidence type="ECO:0000256" key="6">
    <source>
        <dbReference type="ARBA" id="ARBA00024343"/>
    </source>
</evidence>
<evidence type="ECO:0000256" key="1">
    <source>
        <dbReference type="ARBA" id="ARBA00004123"/>
    </source>
</evidence>
<keyword evidence="2" id="KW-0805">Transcription regulation</keyword>
<accession>A0A834T0A5</accession>
<dbReference type="GO" id="GO:0003677">
    <property type="term" value="F:DNA binding"/>
    <property type="evidence" value="ECO:0007669"/>
    <property type="project" value="UniProtKB-KW"/>
</dbReference>
<feature type="region of interest" description="Disordered" evidence="7">
    <location>
        <begin position="386"/>
        <end position="456"/>
    </location>
</feature>
<reference evidence="9" key="1">
    <citation type="submission" date="2020-09" db="EMBL/GenBank/DDBJ databases">
        <title>Genome-Enabled Discovery of Anthraquinone Biosynthesis in Senna tora.</title>
        <authorList>
            <person name="Kang S.-H."/>
            <person name="Pandey R.P."/>
            <person name="Lee C.-M."/>
            <person name="Sim J.-S."/>
            <person name="Jeong J.-T."/>
            <person name="Choi B.-S."/>
            <person name="Jung M."/>
            <person name="Ginzburg D."/>
            <person name="Zhao K."/>
            <person name="Won S.Y."/>
            <person name="Oh T.-J."/>
            <person name="Yu Y."/>
            <person name="Kim N.-H."/>
            <person name="Lee O.R."/>
            <person name="Lee T.-H."/>
            <person name="Bashyal P."/>
            <person name="Kim T.-S."/>
            <person name="Lee W.-H."/>
            <person name="Kawkins C."/>
            <person name="Kim C.-K."/>
            <person name="Kim J.S."/>
            <person name="Ahn B.O."/>
            <person name="Rhee S.Y."/>
            <person name="Sohng J.K."/>
        </authorList>
    </citation>
    <scope>NUCLEOTIDE SEQUENCE</scope>
    <source>
        <tissue evidence="9">Leaf</tissue>
    </source>
</reference>
<protein>
    <submittedName>
        <fullName evidence="9">Ethylene-responsive transcription factor ABR1-like isoform X1</fullName>
    </submittedName>
</protein>
<dbReference type="InterPro" id="IPR044808">
    <property type="entry name" value="ERF_plant"/>
</dbReference>
<evidence type="ECO:0000256" key="2">
    <source>
        <dbReference type="ARBA" id="ARBA00023015"/>
    </source>
</evidence>
<feature type="region of interest" description="Disordered" evidence="7">
    <location>
        <begin position="213"/>
        <end position="232"/>
    </location>
</feature>